<gene>
    <name evidence="1" type="ORF">SAMN05192563_1002504</name>
</gene>
<name>A0A1I6ZR05_9BURK</name>
<proteinExistence type="predicted"/>
<protein>
    <submittedName>
        <fullName evidence="1">Uncharacterized protein</fullName>
    </submittedName>
</protein>
<reference evidence="1 2" key="1">
    <citation type="submission" date="2016-10" db="EMBL/GenBank/DDBJ databases">
        <authorList>
            <person name="de Groot N.N."/>
        </authorList>
    </citation>
    <scope>NUCLEOTIDE SEQUENCE [LARGE SCALE GENOMIC DNA]</scope>
    <source>
        <strain evidence="1 2">LMG 27731</strain>
    </source>
</reference>
<dbReference type="EMBL" id="FPBH01000002">
    <property type="protein sequence ID" value="SFT65138.1"/>
    <property type="molecule type" value="Genomic_DNA"/>
</dbReference>
<dbReference type="RefSeq" id="WP_208620609.1">
    <property type="nucleotide sequence ID" value="NZ_FPBH01000002.1"/>
</dbReference>
<dbReference type="Proteomes" id="UP000198844">
    <property type="component" value="Unassembled WGS sequence"/>
</dbReference>
<dbReference type="AlphaFoldDB" id="A0A1I6ZR05"/>
<organism evidence="1 2">
    <name type="scientific">Paraburkholderia aspalathi</name>
    <dbReference type="NCBI Taxonomy" id="1324617"/>
    <lineage>
        <taxon>Bacteria</taxon>
        <taxon>Pseudomonadati</taxon>
        <taxon>Pseudomonadota</taxon>
        <taxon>Betaproteobacteria</taxon>
        <taxon>Burkholderiales</taxon>
        <taxon>Burkholderiaceae</taxon>
        <taxon>Paraburkholderia</taxon>
    </lineage>
</organism>
<evidence type="ECO:0000313" key="2">
    <source>
        <dbReference type="Proteomes" id="UP000198844"/>
    </source>
</evidence>
<feature type="non-terminal residue" evidence="1">
    <location>
        <position position="1"/>
    </location>
</feature>
<evidence type="ECO:0000313" key="1">
    <source>
        <dbReference type="EMBL" id="SFT65138.1"/>
    </source>
</evidence>
<sequence>FALNESLHESPDPNALIQFRRSMRFHTASTRLGHSVSRITDLQMSNFAELKKAMLEGVNDGLVGTTSTSTNVPTFQFRAISSAVDSESQDSFGR</sequence>
<accession>A0A1I6ZR05</accession>